<evidence type="ECO:0000313" key="2">
    <source>
        <dbReference type="Proteomes" id="UP000238430"/>
    </source>
</evidence>
<reference evidence="1 2" key="1">
    <citation type="submission" date="2018-03" db="EMBL/GenBank/DDBJ databases">
        <title>Mesoflavibacter sp. HG37 and Mesoflavibacter sp. HG96 sp.nov., two marine bacteria isolated from seawater of Western Pacific Ocean.</title>
        <authorList>
            <person name="Cheng H."/>
            <person name="Wu Y.-H."/>
            <person name="Guo L.-L."/>
            <person name="Xu X.-W."/>
        </authorList>
    </citation>
    <scope>NUCLEOTIDE SEQUENCE [LARGE SCALE GENOMIC DNA]</scope>
    <source>
        <strain evidence="1 2">KCTC 42117</strain>
    </source>
</reference>
<dbReference type="SUPFAM" id="SSF52540">
    <property type="entry name" value="P-loop containing nucleoside triphosphate hydrolases"/>
    <property type="match status" value="1"/>
</dbReference>
<dbReference type="InterPro" id="IPR005331">
    <property type="entry name" value="Sulfotransferase"/>
</dbReference>
<sequence>MISHQHKCIFIHIPKCAGTTIKYLLFPDETVSWKEADYDKLHGWCPERKFFMQHATAKQLIETGLVTPEIWKSYYKFTFVRNPWDRAVSDYFWMKKDRNIEDSFKNYLLKQGKFKAVLNDVDQIYYRGDHTTPQTQFFDIEGDYQMDYIGRFENFNQDMKHISNVLSLNYSESVHVNKAKKKKKHYSNYYTEALKLDFEAIYKEDLLKLDYQFEALKASKFSLKNIFRF</sequence>
<dbReference type="InterPro" id="IPR027417">
    <property type="entry name" value="P-loop_NTPase"/>
</dbReference>
<dbReference type="Pfam" id="PF03567">
    <property type="entry name" value="Sulfotransfer_2"/>
    <property type="match status" value="1"/>
</dbReference>
<accession>A0A2T1NB13</accession>
<proteinExistence type="predicted"/>
<dbReference type="Proteomes" id="UP000238430">
    <property type="component" value="Unassembled WGS sequence"/>
</dbReference>
<dbReference type="AlphaFoldDB" id="A0A2T1NB13"/>
<gene>
    <name evidence="1" type="ORF">C7H61_10300</name>
</gene>
<comment type="caution">
    <text evidence="1">The sequence shown here is derived from an EMBL/GenBank/DDBJ whole genome shotgun (WGS) entry which is preliminary data.</text>
</comment>
<keyword evidence="2" id="KW-1185">Reference proteome</keyword>
<organism evidence="1 2">
    <name type="scientific">Mesoflavibacter zeaxanthinifaciens subsp. sabulilitoris</name>
    <dbReference type="NCBI Taxonomy" id="1520893"/>
    <lineage>
        <taxon>Bacteria</taxon>
        <taxon>Pseudomonadati</taxon>
        <taxon>Bacteroidota</taxon>
        <taxon>Flavobacteriia</taxon>
        <taxon>Flavobacteriales</taxon>
        <taxon>Flavobacteriaceae</taxon>
        <taxon>Mesoflavibacter</taxon>
    </lineage>
</organism>
<dbReference type="EMBL" id="PXOT01000024">
    <property type="protein sequence ID" value="PSG89334.1"/>
    <property type="molecule type" value="Genomic_DNA"/>
</dbReference>
<dbReference type="Gene3D" id="3.40.50.300">
    <property type="entry name" value="P-loop containing nucleotide triphosphate hydrolases"/>
    <property type="match status" value="1"/>
</dbReference>
<name>A0A2T1NB13_9FLAO</name>
<dbReference type="RefSeq" id="WP_106679515.1">
    <property type="nucleotide sequence ID" value="NZ_JACHWV010000003.1"/>
</dbReference>
<protein>
    <recommendedName>
        <fullName evidence="3">Sulfotransferase family protein</fullName>
    </recommendedName>
</protein>
<evidence type="ECO:0008006" key="3">
    <source>
        <dbReference type="Google" id="ProtNLM"/>
    </source>
</evidence>
<evidence type="ECO:0000313" key="1">
    <source>
        <dbReference type="EMBL" id="PSG89334.1"/>
    </source>
</evidence>
<dbReference type="GO" id="GO:0016020">
    <property type="term" value="C:membrane"/>
    <property type="evidence" value="ECO:0007669"/>
    <property type="project" value="InterPro"/>
</dbReference>
<dbReference type="OrthoDB" id="288532at2"/>
<dbReference type="GO" id="GO:0008146">
    <property type="term" value="F:sulfotransferase activity"/>
    <property type="evidence" value="ECO:0007669"/>
    <property type="project" value="InterPro"/>
</dbReference>